<evidence type="ECO:0000313" key="11">
    <source>
        <dbReference type="Proteomes" id="UP000002279"/>
    </source>
</evidence>
<dbReference type="PROSITE" id="PS00557">
    <property type="entry name" value="FMN_HYDROXY_ACID_DH_1"/>
    <property type="match status" value="1"/>
</dbReference>
<feature type="binding site" evidence="8">
    <location>
        <begin position="279"/>
        <end position="283"/>
    </location>
    <ligand>
        <name>FMN</name>
        <dbReference type="ChEBI" id="CHEBI:58210"/>
    </ligand>
</feature>
<dbReference type="InParanoid" id="A0A6I8N0D0"/>
<dbReference type="GeneTree" id="ENSGT00390000018717"/>
<evidence type="ECO:0000256" key="5">
    <source>
        <dbReference type="ARBA" id="ARBA00029325"/>
    </source>
</evidence>
<dbReference type="GO" id="GO:0010181">
    <property type="term" value="F:FMN binding"/>
    <property type="evidence" value="ECO:0007669"/>
    <property type="project" value="InterPro"/>
</dbReference>
<dbReference type="InterPro" id="IPR013785">
    <property type="entry name" value="Aldolase_TIM"/>
</dbReference>
<dbReference type="PANTHER" id="PTHR10578">
    <property type="entry name" value="S -2-HYDROXY-ACID OXIDASE-RELATED"/>
    <property type="match status" value="1"/>
</dbReference>
<dbReference type="GO" id="GO:0005782">
    <property type="term" value="C:peroxisomal matrix"/>
    <property type="evidence" value="ECO:0007669"/>
    <property type="project" value="Ensembl"/>
</dbReference>
<name>A0A6I8N0D0_ORNAN</name>
<dbReference type="PIRSF" id="PIRSF000138">
    <property type="entry name" value="Al-hdrx_acd_dh"/>
    <property type="match status" value="1"/>
</dbReference>
<feature type="binding site" evidence="8">
    <location>
        <position position="224"/>
    </location>
    <ligand>
        <name>FMN</name>
        <dbReference type="ChEBI" id="CHEBI:58210"/>
    </ligand>
</feature>
<dbReference type="Bgee" id="ENSOANG00000043344">
    <property type="expression patterns" value="Expressed in liver and 3 other cell types or tissues"/>
</dbReference>
<evidence type="ECO:0000256" key="3">
    <source>
        <dbReference type="ARBA" id="ARBA00023002"/>
    </source>
</evidence>
<reference evidence="10" key="1">
    <citation type="submission" date="2025-08" db="UniProtKB">
        <authorList>
            <consortium name="Ensembl"/>
        </authorList>
    </citation>
    <scope>IDENTIFICATION</scope>
    <source>
        <strain evidence="10">Glennie</strain>
    </source>
</reference>
<feature type="binding site" evidence="8">
    <location>
        <position position="128"/>
    </location>
    <ligand>
        <name>FMN</name>
        <dbReference type="ChEBI" id="CHEBI:58210"/>
    </ligand>
</feature>
<dbReference type="SUPFAM" id="SSF51395">
    <property type="entry name" value="FMN-linked oxidoreductases"/>
    <property type="match status" value="1"/>
</dbReference>
<reference evidence="10" key="2">
    <citation type="submission" date="2025-09" db="UniProtKB">
        <authorList>
            <consortium name="Ensembl"/>
        </authorList>
    </citation>
    <scope>IDENTIFICATION</scope>
    <source>
        <strain evidence="10">Glennie</strain>
    </source>
</reference>
<dbReference type="Pfam" id="PF01070">
    <property type="entry name" value="FMN_dh"/>
    <property type="match status" value="1"/>
</dbReference>
<gene>
    <name evidence="10" type="primary">HAO2</name>
</gene>
<organism evidence="10 11">
    <name type="scientific">Ornithorhynchus anatinus</name>
    <name type="common">Duckbill platypus</name>
    <dbReference type="NCBI Taxonomy" id="9258"/>
    <lineage>
        <taxon>Eukaryota</taxon>
        <taxon>Metazoa</taxon>
        <taxon>Chordata</taxon>
        <taxon>Craniata</taxon>
        <taxon>Vertebrata</taxon>
        <taxon>Euteleostomi</taxon>
        <taxon>Mammalia</taxon>
        <taxon>Monotremata</taxon>
        <taxon>Ornithorhynchidae</taxon>
        <taxon>Ornithorhynchus</taxon>
    </lineage>
</organism>
<keyword evidence="8" id="KW-0288">FMN</keyword>
<feature type="domain" description="FMN hydroxy acid dehydrogenase" evidence="9">
    <location>
        <begin position="1"/>
        <end position="353"/>
    </location>
</feature>
<feature type="binding site" evidence="8">
    <location>
        <begin position="302"/>
        <end position="303"/>
    </location>
    <ligand>
        <name>FMN</name>
        <dbReference type="ChEBI" id="CHEBI:58210"/>
    </ligand>
</feature>
<dbReference type="InterPro" id="IPR012133">
    <property type="entry name" value="Alpha-hydoxy_acid_DH_FMN"/>
</dbReference>
<dbReference type="AlphaFoldDB" id="A0A6I8N0D0"/>
<dbReference type="EC" id="1.1.3.15" evidence="2"/>
<keyword evidence="11" id="KW-1185">Reference proteome</keyword>
<comment type="similarity">
    <text evidence="4">Belongs to the FMN-dependent alpha-hydroxy acid dehydrogenase family.</text>
</comment>
<dbReference type="PANTHER" id="PTHR10578:SF149">
    <property type="entry name" value="2-HYDROXYACID OXIDASE 2"/>
    <property type="match status" value="1"/>
</dbReference>
<dbReference type="Proteomes" id="UP000002279">
    <property type="component" value="Unplaced"/>
</dbReference>
<keyword evidence="3" id="KW-0560">Oxidoreductase</keyword>
<evidence type="ECO:0000256" key="8">
    <source>
        <dbReference type="PIRSR" id="PIRSR000138-2"/>
    </source>
</evidence>
<dbReference type="InterPro" id="IPR000262">
    <property type="entry name" value="FMN-dep_DH"/>
</dbReference>
<dbReference type="InterPro" id="IPR008259">
    <property type="entry name" value="FMN_hydac_DH_AS"/>
</dbReference>
<feature type="binding site" evidence="8">
    <location>
        <position position="24"/>
    </location>
    <ligand>
        <name>glyoxylate</name>
        <dbReference type="ChEBI" id="CHEBI:36655"/>
    </ligand>
</feature>
<comment type="catalytic activity">
    <reaction evidence="5">
        <text>a (2S)-2-hydroxycarboxylate + O2 = a 2-oxocarboxylate + H2O2</text>
        <dbReference type="Rhea" id="RHEA:16789"/>
        <dbReference type="ChEBI" id="CHEBI:15379"/>
        <dbReference type="ChEBI" id="CHEBI:16240"/>
        <dbReference type="ChEBI" id="CHEBI:35179"/>
        <dbReference type="ChEBI" id="CHEBI:58123"/>
        <dbReference type="EC" id="1.1.3.15"/>
    </reaction>
    <physiologicalReaction direction="left-to-right" evidence="5">
        <dbReference type="Rhea" id="RHEA:16790"/>
    </physiologicalReaction>
</comment>
<feature type="active site" description="Proton acceptor" evidence="7">
    <location>
        <position position="248"/>
    </location>
</feature>
<feature type="binding site" evidence="8">
    <location>
        <position position="165"/>
    </location>
    <ligand>
        <name>glyoxylate</name>
        <dbReference type="ChEBI" id="CHEBI:36655"/>
    </ligand>
</feature>
<feature type="binding site" evidence="8">
    <location>
        <position position="251"/>
    </location>
    <ligand>
        <name>glyoxylate</name>
        <dbReference type="ChEBI" id="CHEBI:36655"/>
    </ligand>
</feature>
<feature type="binding site" evidence="8">
    <location>
        <begin position="77"/>
        <end position="79"/>
    </location>
    <ligand>
        <name>FMN</name>
        <dbReference type="ChEBI" id="CHEBI:58210"/>
    </ligand>
</feature>
<dbReference type="CDD" id="cd02809">
    <property type="entry name" value="alpha_hydroxyacid_oxid_FMN"/>
    <property type="match status" value="1"/>
</dbReference>
<evidence type="ECO:0000313" key="10">
    <source>
        <dbReference type="Ensembl" id="ENSOANP00000034425.1"/>
    </source>
</evidence>
<sequence>MALVCLDDFRAYAKRHLPKGTWDYFEGGADECITRDENILAFKRIRLRPRLLRNVSTVDTRTTIQGTEISCPISIAPMGFHRLAWPDGETSMARGAETQGVCYVTSLYSTSSLTDIVAAAPSGLRWFQLYMHKDRQLVRELVREVEAQGFRALVLTVDTPVSGKRRADLRNAFGLPAHLSLQIIPEAFQVGAGHQLPIADIDPSVCWEDVSWLRSLTRLPIVLKGILTREDAELAVGRGVQGILVSNHGGRQLDGVPATVDAVTEVVSAVRGRAEVYLDGGVRTGSDVLKALALGARCVFVGRPALWGLAYKGEQGVEQVLRILMEEFRLAMALSGWTRERLLGRWGRKGRLDLPPGLGHGLGARSPGLPSRLLAQLENESVDLFPAWVSRRGEILGSRVGDGVGEGGNP</sequence>
<dbReference type="FunFam" id="3.20.20.70:FF:000056">
    <property type="entry name" value="hydroxyacid oxidase 2"/>
    <property type="match status" value="1"/>
</dbReference>
<dbReference type="InterPro" id="IPR037396">
    <property type="entry name" value="FMN_HAD"/>
</dbReference>
<protein>
    <recommendedName>
        <fullName evidence="2">(S)-2-hydroxy-acid oxidase</fullName>
        <ecNumber evidence="2">1.1.3.15</ecNumber>
    </recommendedName>
</protein>
<proteinExistence type="inferred from homology"/>
<feature type="binding site" evidence="8">
    <location>
        <position position="130"/>
    </location>
    <ligand>
        <name>FMN</name>
        <dbReference type="ChEBI" id="CHEBI:58210"/>
    </ligand>
</feature>
<keyword evidence="8" id="KW-0285">Flavoprotein</keyword>
<accession>A0A6I8N0D0</accession>
<dbReference type="PROSITE" id="PS51349">
    <property type="entry name" value="FMN_HYDROXY_ACID_DH_2"/>
    <property type="match status" value="1"/>
</dbReference>
<dbReference type="GO" id="GO:0019395">
    <property type="term" value="P:fatty acid oxidation"/>
    <property type="evidence" value="ECO:0007669"/>
    <property type="project" value="Ensembl"/>
</dbReference>
<feature type="binding site" evidence="8">
    <location>
        <position position="246"/>
    </location>
    <ligand>
        <name>FMN</name>
        <dbReference type="ChEBI" id="CHEBI:58210"/>
    </ligand>
</feature>
<feature type="binding site" evidence="8">
    <location>
        <position position="248"/>
    </location>
    <ligand>
        <name>glyoxylate</name>
        <dbReference type="ChEBI" id="CHEBI:36655"/>
    </ligand>
</feature>
<feature type="binding site" evidence="8">
    <location>
        <position position="156"/>
    </location>
    <ligand>
        <name>FMN</name>
        <dbReference type="ChEBI" id="CHEBI:58210"/>
    </ligand>
</feature>
<evidence type="ECO:0000256" key="6">
    <source>
        <dbReference type="ARBA" id="ARBA00029327"/>
    </source>
</evidence>
<comment type="cofactor">
    <cofactor evidence="1">
        <name>FMN</name>
        <dbReference type="ChEBI" id="CHEBI:58210"/>
    </cofactor>
</comment>
<evidence type="ECO:0000256" key="7">
    <source>
        <dbReference type="PIRSR" id="PIRSR000138-1"/>
    </source>
</evidence>
<dbReference type="FunCoup" id="A0A6I8N0D0">
    <property type="interactions" value="206"/>
</dbReference>
<dbReference type="Gene3D" id="3.20.20.70">
    <property type="entry name" value="Aldolase class I"/>
    <property type="match status" value="1"/>
</dbReference>
<evidence type="ECO:0000256" key="4">
    <source>
        <dbReference type="ARBA" id="ARBA00024042"/>
    </source>
</evidence>
<evidence type="ECO:0000256" key="2">
    <source>
        <dbReference type="ARBA" id="ARBA00013087"/>
    </source>
</evidence>
<evidence type="ECO:0000256" key="1">
    <source>
        <dbReference type="ARBA" id="ARBA00001917"/>
    </source>
</evidence>
<dbReference type="Ensembl" id="ENSOANT00000060582.1">
    <property type="protein sequence ID" value="ENSOANP00000034425.1"/>
    <property type="gene ID" value="ENSOANG00000043344.1"/>
</dbReference>
<evidence type="ECO:0000259" key="9">
    <source>
        <dbReference type="PROSITE" id="PS51349"/>
    </source>
</evidence>
<dbReference type="GO" id="GO:0003973">
    <property type="term" value="F:(S)-2-hydroxy-acid oxidase activity"/>
    <property type="evidence" value="ECO:0007669"/>
    <property type="project" value="UniProtKB-EC"/>
</dbReference>
<comment type="catalytic activity">
    <reaction evidence="6">
        <text>2-hydroxyoctanoate + O2 = 2-oxooctanoate + H2O2</text>
        <dbReference type="Rhea" id="RHEA:67940"/>
        <dbReference type="ChEBI" id="CHEBI:15379"/>
        <dbReference type="ChEBI" id="CHEBI:16240"/>
        <dbReference type="ChEBI" id="CHEBI:133514"/>
        <dbReference type="ChEBI" id="CHEBI:176689"/>
    </reaction>
    <physiologicalReaction direction="left-to-right" evidence="6">
        <dbReference type="Rhea" id="RHEA:67941"/>
    </physiologicalReaction>
</comment>
<feature type="binding site" evidence="8">
    <location>
        <position position="106"/>
    </location>
    <ligand>
        <name>FMN</name>
        <dbReference type="ChEBI" id="CHEBI:58210"/>
    </ligand>
</feature>
<dbReference type="OMA" id="WADFQYE"/>